<feature type="transmembrane region" description="Helical" evidence="1">
    <location>
        <begin position="83"/>
        <end position="102"/>
    </location>
</feature>
<evidence type="ECO:0000259" key="3">
    <source>
        <dbReference type="SMART" id="SM00978"/>
    </source>
</evidence>
<keyword evidence="1" id="KW-0812">Transmembrane</keyword>
<dbReference type="EMBL" id="DSXI01000350">
    <property type="protein sequence ID" value="HGS05265.1"/>
    <property type="molecule type" value="Genomic_DNA"/>
</dbReference>
<feature type="domain" description="Tim44-like" evidence="3">
    <location>
        <begin position="171"/>
        <end position="315"/>
    </location>
</feature>
<reference evidence="4" key="1">
    <citation type="journal article" date="2020" name="mSystems">
        <title>Genome- and Community-Level Interaction Insights into Carbon Utilization and Element Cycling Functions of Hydrothermarchaeota in Hydrothermal Sediment.</title>
        <authorList>
            <person name="Zhou Z."/>
            <person name="Liu Y."/>
            <person name="Xu W."/>
            <person name="Pan J."/>
            <person name="Luo Z.H."/>
            <person name="Li M."/>
        </authorList>
    </citation>
    <scope>NUCLEOTIDE SEQUENCE [LARGE SCALE GENOMIC DNA]</scope>
    <source>
        <strain evidence="4">SpSt-548</strain>
    </source>
</reference>
<keyword evidence="1" id="KW-0472">Membrane</keyword>
<dbReference type="SUPFAM" id="SSF54427">
    <property type="entry name" value="NTF2-like"/>
    <property type="match status" value="1"/>
</dbReference>
<name>A0A7V4LCP8_9BACT</name>
<dbReference type="SMART" id="SM00978">
    <property type="entry name" value="Tim44"/>
    <property type="match status" value="1"/>
</dbReference>
<feature type="chain" id="PRO_5031052729" description="Tim44-like domain-containing protein" evidence="2">
    <location>
        <begin position="31"/>
        <end position="316"/>
    </location>
</feature>
<evidence type="ECO:0000256" key="2">
    <source>
        <dbReference type="SAM" id="SignalP"/>
    </source>
</evidence>
<proteinExistence type="predicted"/>
<sequence>MPRRPDLSKASLCAGLICLILCLAVPEGTAAENPGVCRVEADRGGQALPSQPLPLLLAQRTAPPGVPAPKSGGSGSSSRLMDFLVRFVAGGILGPLLWYYVFSYPLALFWHQGLWPPGMLDLVVAFGVGHVGYRQYVRWRERKSTPEPAPTRGFLRPESQTPSPLLVAEEAQAGVAAIMAQDPQFTLQKFREEVRQLLQEVYTAWNFQQVESLNGRVKEGLLDYLRMGLRIMALREELSRLEDLALEDITIISARSYEDQDFITLRFRGWVMDYVLDRVSGKLLAGSMAYPNIFLEVWELGRTRGRPWMLLDIREH</sequence>
<dbReference type="AlphaFoldDB" id="A0A7V4LCP8"/>
<dbReference type="InterPro" id="IPR032710">
    <property type="entry name" value="NTF2-like_dom_sf"/>
</dbReference>
<dbReference type="Pfam" id="PF04280">
    <property type="entry name" value="Tim44"/>
    <property type="match status" value="1"/>
</dbReference>
<feature type="signal peptide" evidence="2">
    <location>
        <begin position="1"/>
        <end position="30"/>
    </location>
</feature>
<accession>A0A7V4LCP8</accession>
<evidence type="ECO:0000256" key="1">
    <source>
        <dbReference type="SAM" id="Phobius"/>
    </source>
</evidence>
<dbReference type="PANTHER" id="PTHR41542:SF1">
    <property type="entry name" value="BLL5807 PROTEIN"/>
    <property type="match status" value="1"/>
</dbReference>
<dbReference type="Gene3D" id="3.10.450.240">
    <property type="match status" value="1"/>
</dbReference>
<organism evidence="4">
    <name type="scientific">Desulfobacca acetoxidans</name>
    <dbReference type="NCBI Taxonomy" id="60893"/>
    <lineage>
        <taxon>Bacteria</taxon>
        <taxon>Pseudomonadati</taxon>
        <taxon>Thermodesulfobacteriota</taxon>
        <taxon>Desulfobaccia</taxon>
        <taxon>Desulfobaccales</taxon>
        <taxon>Desulfobaccaceae</taxon>
        <taxon>Desulfobacca</taxon>
    </lineage>
</organism>
<keyword evidence="2" id="KW-0732">Signal</keyword>
<protein>
    <recommendedName>
        <fullName evidence="3">Tim44-like domain-containing protein</fullName>
    </recommendedName>
</protein>
<gene>
    <name evidence="4" type="ORF">ENT08_05930</name>
</gene>
<evidence type="ECO:0000313" key="4">
    <source>
        <dbReference type="EMBL" id="HGS05265.1"/>
    </source>
</evidence>
<feature type="transmembrane region" description="Helical" evidence="1">
    <location>
        <begin position="114"/>
        <end position="133"/>
    </location>
</feature>
<comment type="caution">
    <text evidence="4">The sequence shown here is derived from an EMBL/GenBank/DDBJ whole genome shotgun (WGS) entry which is preliminary data.</text>
</comment>
<keyword evidence="1" id="KW-1133">Transmembrane helix</keyword>
<dbReference type="PANTHER" id="PTHR41542">
    <property type="entry name" value="BLL5807 PROTEIN"/>
    <property type="match status" value="1"/>
</dbReference>
<dbReference type="InterPro" id="IPR007379">
    <property type="entry name" value="Tim44-like_dom"/>
</dbReference>